<dbReference type="PROSITE" id="PS51257">
    <property type="entry name" value="PROKAR_LIPOPROTEIN"/>
    <property type="match status" value="1"/>
</dbReference>
<proteinExistence type="predicted"/>
<dbReference type="EMBL" id="CP157677">
    <property type="protein sequence ID" value="XBP72807.1"/>
    <property type="molecule type" value="Genomic_DNA"/>
</dbReference>
<name>A0AAU7LYK8_9BURK</name>
<sequence>MKNILIATLVASTLGACGFMTPAKQYAGDVQGVSGIAVIKGFVGKPFSDDFHATIRGYSKLESSGSGEQKQFGIPGFTDYPSEIQVLAGEYKVQVYCFSGFTSYRPTTTLPMQAGITYLLKCEVHDGQAFVVVHASDTE</sequence>
<dbReference type="AlphaFoldDB" id="A0AAU7LYK8"/>
<accession>A0AAU7LYK8</accession>
<dbReference type="RefSeq" id="WP_349282587.1">
    <property type="nucleotide sequence ID" value="NZ_CBCSCU010000055.1"/>
</dbReference>
<keyword evidence="1" id="KW-0614">Plasmid</keyword>
<gene>
    <name evidence="1" type="ORF">ABLV49_23715</name>
</gene>
<evidence type="ECO:0000313" key="1">
    <source>
        <dbReference type="EMBL" id="XBP72807.1"/>
    </source>
</evidence>
<reference evidence="1" key="1">
    <citation type="submission" date="2024-05" db="EMBL/GenBank/DDBJ databases">
        <authorList>
            <person name="Bunk B."/>
            <person name="Swiderski J."/>
            <person name="Sproer C."/>
            <person name="Thiel V."/>
        </authorList>
    </citation>
    <scope>NUCLEOTIDE SEQUENCE</scope>
    <source>
        <strain evidence="1">DSM 17735</strain>
        <plasmid evidence="1">p2</plasmid>
    </source>
</reference>
<protein>
    <recommendedName>
        <fullName evidence="2">Lipoprotein</fullName>
    </recommendedName>
</protein>
<geneLocation type="plasmid" evidence="1">
    <name>p2</name>
</geneLocation>
<organism evidence="1">
    <name type="scientific">Polaromonas hydrogenivorans</name>
    <dbReference type="NCBI Taxonomy" id="335476"/>
    <lineage>
        <taxon>Bacteria</taxon>
        <taxon>Pseudomonadati</taxon>
        <taxon>Pseudomonadota</taxon>
        <taxon>Betaproteobacteria</taxon>
        <taxon>Burkholderiales</taxon>
        <taxon>Comamonadaceae</taxon>
        <taxon>Polaromonas</taxon>
    </lineage>
</organism>
<evidence type="ECO:0008006" key="2">
    <source>
        <dbReference type="Google" id="ProtNLM"/>
    </source>
</evidence>